<dbReference type="SUPFAM" id="SSF54373">
    <property type="entry name" value="FAD-linked reductases, C-terminal domain"/>
    <property type="match status" value="1"/>
</dbReference>
<evidence type="ECO:0000259" key="10">
    <source>
        <dbReference type="PROSITE" id="PS00623"/>
    </source>
</evidence>
<sequence>MEHKLAKIDAVSGKTFDFVIIGGGTAGLVLAARLTEDPKVSVAVLEAGKPHFDDPLVLTVDGWMRQFMNPEYDWGFPTVPQVNAGNKPFLWSRGKGLGGSSAMNFLLWTKPQREDIDAFEALGSPGWNWERFQEYSKKSEKFYLRVQEGSLKVADHSPIPTGPLPISFARTSSGAEYPFQKSLESNGIKIVTDPMSGETVGTWKSVSVIDPETNTRSYATTGYLLPALDRPNLHVLTEAYVSKIITSKNGGEVVASGVEFEYAGATHRVDAGKEVILSAGAIKSPQILELSGIGDKAILEPLGVPVQVDLPSVGTNVQEHLTHNGLAFLMQDGHNIATSDLLRDAAFQSKLLEANPDLKGPLSVALSGLTFLPLQSFSDRASEIIDQLSAKIEKEADSYPPGLKEQYEYQLKCLKDEKVPEAEIIVFPFSFDPNVADKPFIALLPTLVHPWSRGTIHISSTDPKAIPIIDPRYFDVETDLEILLDDISITEVAPGPNVATDDQIREHIRQNLTTVWHTVGSLSMLPKDKGGAVDPKLKVYGTKNIRVVDLSVIPIEIAVHTQAAVYAIAEQAADVIKADYA</sequence>
<dbReference type="EMBL" id="LUGG01000007">
    <property type="protein sequence ID" value="OBZ73019.1"/>
    <property type="molecule type" value="Genomic_DNA"/>
</dbReference>
<evidence type="ECO:0000256" key="7">
    <source>
        <dbReference type="PIRSR" id="PIRSR000137-1"/>
    </source>
</evidence>
<feature type="active site" description="Proton acceptor" evidence="7">
    <location>
        <position position="560"/>
    </location>
</feature>
<dbReference type="PANTHER" id="PTHR11552">
    <property type="entry name" value="GLUCOSE-METHANOL-CHOLINE GMC OXIDOREDUCTASE"/>
    <property type="match status" value="1"/>
</dbReference>
<dbReference type="AlphaFoldDB" id="A0A1C7M9G3"/>
<organism evidence="12 13">
    <name type="scientific">Grifola frondosa</name>
    <name type="common">Maitake</name>
    <name type="synonym">Polyporus frondosus</name>
    <dbReference type="NCBI Taxonomy" id="5627"/>
    <lineage>
        <taxon>Eukaryota</taxon>
        <taxon>Fungi</taxon>
        <taxon>Dikarya</taxon>
        <taxon>Basidiomycota</taxon>
        <taxon>Agaricomycotina</taxon>
        <taxon>Agaricomycetes</taxon>
        <taxon>Polyporales</taxon>
        <taxon>Grifolaceae</taxon>
        <taxon>Grifola</taxon>
    </lineage>
</organism>
<evidence type="ECO:0000256" key="5">
    <source>
        <dbReference type="ARBA" id="ARBA00022827"/>
    </source>
</evidence>
<feature type="domain" description="Glucose-methanol-choline oxidoreductase N-terminal" evidence="10">
    <location>
        <begin position="94"/>
        <end position="117"/>
    </location>
</feature>
<evidence type="ECO:0000256" key="3">
    <source>
        <dbReference type="ARBA" id="ARBA00022630"/>
    </source>
</evidence>
<keyword evidence="13" id="KW-1185">Reference proteome</keyword>
<dbReference type="PANTHER" id="PTHR11552:SF201">
    <property type="entry name" value="GLUCOSE-METHANOL-CHOLINE OXIDOREDUCTASE N-TERMINAL DOMAIN-CONTAINING PROTEIN"/>
    <property type="match status" value="1"/>
</dbReference>
<dbReference type="Pfam" id="PF05199">
    <property type="entry name" value="GMC_oxred_C"/>
    <property type="match status" value="1"/>
</dbReference>
<dbReference type="SUPFAM" id="SSF51905">
    <property type="entry name" value="FAD/NAD(P)-binding domain"/>
    <property type="match status" value="1"/>
</dbReference>
<feature type="active site" description="Proton donor" evidence="7">
    <location>
        <position position="517"/>
    </location>
</feature>
<dbReference type="InterPro" id="IPR000172">
    <property type="entry name" value="GMC_OxRdtase_N"/>
</dbReference>
<evidence type="ECO:0000313" key="12">
    <source>
        <dbReference type="EMBL" id="OBZ73019.1"/>
    </source>
</evidence>
<reference evidence="12 13" key="1">
    <citation type="submission" date="2016-03" db="EMBL/GenBank/DDBJ databases">
        <title>Whole genome sequencing of Grifola frondosa 9006-11.</title>
        <authorList>
            <person name="Min B."/>
            <person name="Park H."/>
            <person name="Kim J.-G."/>
            <person name="Cho H."/>
            <person name="Oh Y.-L."/>
            <person name="Kong W.-S."/>
            <person name="Choi I.-G."/>
        </authorList>
    </citation>
    <scope>NUCLEOTIDE SEQUENCE [LARGE SCALE GENOMIC DNA]</scope>
    <source>
        <strain evidence="12 13">9006-11</strain>
    </source>
</reference>
<evidence type="ECO:0000256" key="1">
    <source>
        <dbReference type="ARBA" id="ARBA00001974"/>
    </source>
</evidence>
<keyword evidence="5 8" id="KW-0274">FAD</keyword>
<evidence type="ECO:0000256" key="4">
    <source>
        <dbReference type="ARBA" id="ARBA00022729"/>
    </source>
</evidence>
<evidence type="ECO:0000313" key="13">
    <source>
        <dbReference type="Proteomes" id="UP000092993"/>
    </source>
</evidence>
<keyword evidence="4" id="KW-0732">Signal</keyword>
<dbReference type="Gene3D" id="3.30.560.10">
    <property type="entry name" value="Glucose Oxidase, domain 3"/>
    <property type="match status" value="1"/>
</dbReference>
<dbReference type="Proteomes" id="UP000092993">
    <property type="component" value="Unassembled WGS sequence"/>
</dbReference>
<feature type="binding site" evidence="8">
    <location>
        <begin position="516"/>
        <end position="517"/>
    </location>
    <ligand>
        <name>FAD</name>
        <dbReference type="ChEBI" id="CHEBI:57692"/>
    </ligand>
</feature>
<dbReference type="Pfam" id="PF00732">
    <property type="entry name" value="GMC_oxred_N"/>
    <property type="match status" value="1"/>
</dbReference>
<dbReference type="STRING" id="5627.A0A1C7M9G3"/>
<comment type="caution">
    <text evidence="12">The sequence shown here is derived from an EMBL/GenBank/DDBJ whole genome shotgun (WGS) entry which is preliminary data.</text>
</comment>
<feature type="domain" description="Glucose-methanol-choline oxidoreductase N-terminal" evidence="11">
    <location>
        <begin position="280"/>
        <end position="294"/>
    </location>
</feature>
<dbReference type="InterPro" id="IPR036188">
    <property type="entry name" value="FAD/NAD-bd_sf"/>
</dbReference>
<dbReference type="OrthoDB" id="269227at2759"/>
<dbReference type="GO" id="GO:0050660">
    <property type="term" value="F:flavin adenine dinucleotide binding"/>
    <property type="evidence" value="ECO:0007669"/>
    <property type="project" value="InterPro"/>
</dbReference>
<evidence type="ECO:0000256" key="8">
    <source>
        <dbReference type="PIRSR" id="PIRSR000137-2"/>
    </source>
</evidence>
<accession>A0A1C7M9G3</accession>
<keyword evidence="6" id="KW-0560">Oxidoreductase</keyword>
<dbReference type="GO" id="GO:0016614">
    <property type="term" value="F:oxidoreductase activity, acting on CH-OH group of donors"/>
    <property type="evidence" value="ECO:0007669"/>
    <property type="project" value="InterPro"/>
</dbReference>
<evidence type="ECO:0000256" key="2">
    <source>
        <dbReference type="ARBA" id="ARBA00010790"/>
    </source>
</evidence>
<name>A0A1C7M9G3_GRIFR</name>
<dbReference type="InterPro" id="IPR012132">
    <property type="entry name" value="GMC_OxRdtase"/>
</dbReference>
<protein>
    <submittedName>
        <fullName evidence="12">Glucose oxidase</fullName>
    </submittedName>
</protein>
<dbReference type="PIRSF" id="PIRSF000137">
    <property type="entry name" value="Alcohol_oxidase"/>
    <property type="match status" value="1"/>
</dbReference>
<dbReference type="PROSITE" id="PS00623">
    <property type="entry name" value="GMC_OXRED_1"/>
    <property type="match status" value="1"/>
</dbReference>
<gene>
    <name evidence="12" type="primary">gox_1</name>
    <name evidence="12" type="ORF">A0H81_07274</name>
</gene>
<dbReference type="OMA" id="EYPFQKS"/>
<dbReference type="Gene3D" id="3.50.50.60">
    <property type="entry name" value="FAD/NAD(P)-binding domain"/>
    <property type="match status" value="1"/>
</dbReference>
<feature type="binding site" evidence="8">
    <location>
        <position position="241"/>
    </location>
    <ligand>
        <name>FAD</name>
        <dbReference type="ChEBI" id="CHEBI:57692"/>
    </ligand>
</feature>
<evidence type="ECO:0000256" key="9">
    <source>
        <dbReference type="RuleBase" id="RU003968"/>
    </source>
</evidence>
<evidence type="ECO:0000259" key="11">
    <source>
        <dbReference type="PROSITE" id="PS00624"/>
    </source>
</evidence>
<comment type="cofactor">
    <cofactor evidence="1 8">
        <name>FAD</name>
        <dbReference type="ChEBI" id="CHEBI:57692"/>
    </cofactor>
</comment>
<dbReference type="PROSITE" id="PS00624">
    <property type="entry name" value="GMC_OXRED_2"/>
    <property type="match status" value="1"/>
</dbReference>
<evidence type="ECO:0000256" key="6">
    <source>
        <dbReference type="ARBA" id="ARBA00023002"/>
    </source>
</evidence>
<dbReference type="InterPro" id="IPR007867">
    <property type="entry name" value="GMC_OxRtase_C"/>
</dbReference>
<comment type="similarity">
    <text evidence="2 9">Belongs to the GMC oxidoreductase family.</text>
</comment>
<proteinExistence type="inferred from homology"/>
<keyword evidence="3 9" id="KW-0285">Flavoprotein</keyword>